<organism evidence="1 2">
    <name type="scientific">Xenopus laevis</name>
    <name type="common">African clawed frog</name>
    <dbReference type="NCBI Taxonomy" id="8355"/>
    <lineage>
        <taxon>Eukaryota</taxon>
        <taxon>Metazoa</taxon>
        <taxon>Chordata</taxon>
        <taxon>Craniata</taxon>
        <taxon>Vertebrata</taxon>
        <taxon>Euteleostomi</taxon>
        <taxon>Amphibia</taxon>
        <taxon>Batrachia</taxon>
        <taxon>Anura</taxon>
        <taxon>Pipoidea</taxon>
        <taxon>Pipidae</taxon>
        <taxon>Xenopodinae</taxon>
        <taxon>Xenopus</taxon>
        <taxon>Xenopus</taxon>
    </lineage>
</organism>
<reference evidence="2" key="1">
    <citation type="journal article" date="2016" name="Nature">
        <title>Genome evolution in the allotetraploid frog Xenopus laevis.</title>
        <authorList>
            <person name="Session A.M."/>
            <person name="Uno Y."/>
            <person name="Kwon T."/>
            <person name="Chapman J.A."/>
            <person name="Toyoda A."/>
            <person name="Takahashi S."/>
            <person name="Fukui A."/>
            <person name="Hikosaka A."/>
            <person name="Suzuki A."/>
            <person name="Kondo M."/>
            <person name="van Heeringen S.J."/>
            <person name="Quigley I."/>
            <person name="Heinz S."/>
            <person name="Ogino H."/>
            <person name="Ochi H."/>
            <person name="Hellsten U."/>
            <person name="Lyons J.B."/>
            <person name="Simakov O."/>
            <person name="Putnam N."/>
            <person name="Stites J."/>
            <person name="Kuroki Y."/>
            <person name="Tanaka T."/>
            <person name="Michiue T."/>
            <person name="Watanabe M."/>
            <person name="Bogdanovic O."/>
            <person name="Lister R."/>
            <person name="Georgiou G."/>
            <person name="Paranjpe S.S."/>
            <person name="van Kruijsbergen I."/>
            <person name="Shu S."/>
            <person name="Carlson J."/>
            <person name="Kinoshita T."/>
            <person name="Ohta Y."/>
            <person name="Mawaribuchi S."/>
            <person name="Jenkins J."/>
            <person name="Grimwood J."/>
            <person name="Schmutz J."/>
            <person name="Mitros T."/>
            <person name="Mozaffari S.V."/>
            <person name="Suzuki Y."/>
            <person name="Haramoto Y."/>
            <person name="Yamamoto T.S."/>
            <person name="Takagi C."/>
            <person name="Heald R."/>
            <person name="Miller K."/>
            <person name="Haudenschild C."/>
            <person name="Kitzman J."/>
            <person name="Nakayama T."/>
            <person name="Izutsu Y."/>
            <person name="Robert J."/>
            <person name="Fortriede J."/>
            <person name="Burns K."/>
            <person name="Lotay V."/>
            <person name="Karimi K."/>
            <person name="Yasuoka Y."/>
            <person name="Dichmann D.S."/>
            <person name="Flajnik M.F."/>
            <person name="Houston D.W."/>
            <person name="Shendure J."/>
            <person name="DuPasquier L."/>
            <person name="Vize P.D."/>
            <person name="Zorn A.M."/>
            <person name="Ito M."/>
            <person name="Marcotte E.M."/>
            <person name="Wallingford J.B."/>
            <person name="Ito Y."/>
            <person name="Asashima M."/>
            <person name="Ueno N."/>
            <person name="Matsuda Y."/>
            <person name="Veenstra G.J."/>
            <person name="Fujiyama A."/>
            <person name="Harland R.M."/>
            <person name="Taira M."/>
            <person name="Rokhsar D.S."/>
        </authorList>
    </citation>
    <scope>NUCLEOTIDE SEQUENCE [LARGE SCALE GENOMIC DNA]</scope>
    <source>
        <strain evidence="2">J</strain>
    </source>
</reference>
<protein>
    <submittedName>
        <fullName evidence="1">Uncharacterized protein</fullName>
    </submittedName>
</protein>
<dbReference type="AlphaFoldDB" id="A0A974D2Q5"/>
<name>A0A974D2Q5_XENLA</name>
<accession>A0A974D2Q5</accession>
<sequence>MQRRLPIGCVWSSLDTEEHHAVLTTHLNSQTWEGILYSAVLAKVFSYHQNCITLDLFCLHHLSQCKHVFGRT</sequence>
<evidence type="ECO:0000313" key="2">
    <source>
        <dbReference type="Proteomes" id="UP000694892"/>
    </source>
</evidence>
<evidence type="ECO:0000313" key="1">
    <source>
        <dbReference type="EMBL" id="OCT84464.1"/>
    </source>
</evidence>
<dbReference type="EMBL" id="CM004472">
    <property type="protein sequence ID" value="OCT84464.1"/>
    <property type="molecule type" value="Genomic_DNA"/>
</dbReference>
<gene>
    <name evidence="1" type="ORF">XELAEV_18022617mg</name>
</gene>
<proteinExistence type="predicted"/>
<dbReference type="Proteomes" id="UP000694892">
    <property type="component" value="Chromosome 4L"/>
</dbReference>